<dbReference type="InParanoid" id="A0A3N4LUD8"/>
<feature type="compositionally biased region" description="Polar residues" evidence="1">
    <location>
        <begin position="126"/>
        <end position="146"/>
    </location>
</feature>
<feature type="region of interest" description="Disordered" evidence="1">
    <location>
        <begin position="273"/>
        <end position="307"/>
    </location>
</feature>
<name>A0A3N4LUD8_9PEZI</name>
<keyword evidence="4" id="KW-1185">Reference proteome</keyword>
<feature type="region of interest" description="Disordered" evidence="1">
    <location>
        <begin position="181"/>
        <end position="250"/>
    </location>
</feature>
<evidence type="ECO:0000313" key="4">
    <source>
        <dbReference type="Proteomes" id="UP000267821"/>
    </source>
</evidence>
<sequence length="474" mass="51724">MSRTTSRSSSSSTDDSDHESAGGPYYSSQVNDGGGPAAINSASMMSPDSRLDVNNILNPTPRTLEAPRRKSAAHFESPRSASMANLQNTARSLPPSPIESSDPSDASRYRSSTLSRQLAQPGTRLSRPSSLGNVTPQQHPYGYSSRSFSTYSAENIPPGSYPQLPSSAAQSNYSFLSGQVSHQYPLQQPQQQSQQSYQSQQSVSTSVSPTSPYSYVPGQSTSGGQTGIYSNQQYGSNQQPLGSPYSIASHSQHGHFPMMALATAHGSIPVSVDTTAASKSADEKRKRNAGASARFRQRRKEREREMTQRITDLEQRLKKAEEERDYYRDMCMRNQSGRNQPAPVPPPPPPPPAQSQHSNPHSHQYSHHAPPRLGHPPSQPMTLDPPVYGHRGSHPPPPPTPPFPRIGSDVGSGYREGGSSMTGAGYQASAPGVYQHHQQQPAPPQRRDSMTPNLNTNLQRREGDRYEQELGRHH</sequence>
<protein>
    <recommendedName>
        <fullName evidence="2">BZIP domain-containing protein</fullName>
    </recommendedName>
</protein>
<feature type="compositionally biased region" description="Basic and acidic residues" evidence="1">
    <location>
        <begin position="459"/>
        <end position="474"/>
    </location>
</feature>
<feature type="compositionally biased region" description="Polar residues" evidence="1">
    <location>
        <begin position="217"/>
        <end position="250"/>
    </location>
</feature>
<dbReference type="Proteomes" id="UP000267821">
    <property type="component" value="Unassembled WGS sequence"/>
</dbReference>
<reference evidence="3 4" key="1">
    <citation type="journal article" date="2018" name="Nat. Ecol. Evol.">
        <title>Pezizomycetes genomes reveal the molecular basis of ectomycorrhizal truffle lifestyle.</title>
        <authorList>
            <person name="Murat C."/>
            <person name="Payen T."/>
            <person name="Noel B."/>
            <person name="Kuo A."/>
            <person name="Morin E."/>
            <person name="Chen J."/>
            <person name="Kohler A."/>
            <person name="Krizsan K."/>
            <person name="Balestrini R."/>
            <person name="Da Silva C."/>
            <person name="Montanini B."/>
            <person name="Hainaut M."/>
            <person name="Levati E."/>
            <person name="Barry K.W."/>
            <person name="Belfiori B."/>
            <person name="Cichocki N."/>
            <person name="Clum A."/>
            <person name="Dockter R.B."/>
            <person name="Fauchery L."/>
            <person name="Guy J."/>
            <person name="Iotti M."/>
            <person name="Le Tacon F."/>
            <person name="Lindquist E.A."/>
            <person name="Lipzen A."/>
            <person name="Malagnac F."/>
            <person name="Mello A."/>
            <person name="Molinier V."/>
            <person name="Miyauchi S."/>
            <person name="Poulain J."/>
            <person name="Riccioni C."/>
            <person name="Rubini A."/>
            <person name="Sitrit Y."/>
            <person name="Splivallo R."/>
            <person name="Traeger S."/>
            <person name="Wang M."/>
            <person name="Zifcakova L."/>
            <person name="Wipf D."/>
            <person name="Zambonelli A."/>
            <person name="Paolocci F."/>
            <person name="Nowrousian M."/>
            <person name="Ottonello S."/>
            <person name="Baldrian P."/>
            <person name="Spatafora J.W."/>
            <person name="Henrissat B."/>
            <person name="Nagy L.G."/>
            <person name="Aury J.M."/>
            <person name="Wincker P."/>
            <person name="Grigoriev I.V."/>
            <person name="Bonfante P."/>
            <person name="Martin F.M."/>
        </authorList>
    </citation>
    <scope>NUCLEOTIDE SEQUENCE [LARGE SCALE GENOMIC DNA]</scope>
    <source>
        <strain evidence="3 4">ATCC MYA-4762</strain>
    </source>
</reference>
<feature type="region of interest" description="Disordered" evidence="1">
    <location>
        <begin position="333"/>
        <end position="474"/>
    </location>
</feature>
<feature type="compositionally biased region" description="Low complexity" evidence="1">
    <location>
        <begin position="354"/>
        <end position="363"/>
    </location>
</feature>
<evidence type="ECO:0000313" key="3">
    <source>
        <dbReference type="EMBL" id="RPB21625.1"/>
    </source>
</evidence>
<feature type="compositionally biased region" description="Low complexity" evidence="1">
    <location>
        <begin position="181"/>
        <end position="216"/>
    </location>
</feature>
<accession>A0A3N4LUD8</accession>
<dbReference type="InterPro" id="IPR004827">
    <property type="entry name" value="bZIP"/>
</dbReference>
<dbReference type="OrthoDB" id="2247093at2759"/>
<feature type="region of interest" description="Disordered" evidence="1">
    <location>
        <begin position="1"/>
        <end position="146"/>
    </location>
</feature>
<dbReference type="AlphaFoldDB" id="A0A3N4LUD8"/>
<dbReference type="PROSITE" id="PS00036">
    <property type="entry name" value="BZIP_BASIC"/>
    <property type="match status" value="1"/>
</dbReference>
<dbReference type="STRING" id="1051890.A0A3N4LUD8"/>
<feature type="compositionally biased region" description="Polar residues" evidence="1">
    <location>
        <begin position="79"/>
        <end position="91"/>
    </location>
</feature>
<organism evidence="3 4">
    <name type="scientific">Terfezia boudieri ATCC MYA-4762</name>
    <dbReference type="NCBI Taxonomy" id="1051890"/>
    <lineage>
        <taxon>Eukaryota</taxon>
        <taxon>Fungi</taxon>
        <taxon>Dikarya</taxon>
        <taxon>Ascomycota</taxon>
        <taxon>Pezizomycotina</taxon>
        <taxon>Pezizomycetes</taxon>
        <taxon>Pezizales</taxon>
        <taxon>Pezizaceae</taxon>
        <taxon>Terfezia</taxon>
    </lineage>
</organism>
<feature type="domain" description="BZIP" evidence="2">
    <location>
        <begin position="284"/>
        <end position="298"/>
    </location>
</feature>
<dbReference type="GO" id="GO:0003700">
    <property type="term" value="F:DNA-binding transcription factor activity"/>
    <property type="evidence" value="ECO:0007669"/>
    <property type="project" value="InterPro"/>
</dbReference>
<dbReference type="EMBL" id="ML121558">
    <property type="protein sequence ID" value="RPB21625.1"/>
    <property type="molecule type" value="Genomic_DNA"/>
</dbReference>
<feature type="compositionally biased region" description="Pro residues" evidence="1">
    <location>
        <begin position="342"/>
        <end position="353"/>
    </location>
</feature>
<proteinExistence type="predicted"/>
<evidence type="ECO:0000256" key="1">
    <source>
        <dbReference type="SAM" id="MobiDB-lite"/>
    </source>
</evidence>
<evidence type="ECO:0000259" key="2">
    <source>
        <dbReference type="PROSITE" id="PS00036"/>
    </source>
</evidence>
<gene>
    <name evidence="3" type="ORF">L211DRAFT_851342</name>
</gene>
<feature type="compositionally biased region" description="Pro residues" evidence="1">
    <location>
        <begin position="394"/>
        <end position="404"/>
    </location>
</feature>
<feature type="compositionally biased region" description="Low complexity" evidence="1">
    <location>
        <begin position="1"/>
        <end position="13"/>
    </location>
</feature>
<feature type="compositionally biased region" description="Polar residues" evidence="1">
    <location>
        <begin position="109"/>
        <end position="120"/>
    </location>
</feature>